<dbReference type="EMBL" id="LK022848">
    <property type="protein sequence ID" value="CDR14854.1"/>
    <property type="molecule type" value="Genomic_DNA"/>
</dbReference>
<dbReference type="RefSeq" id="WP_044579015.1">
    <property type="nucleotide sequence ID" value="NZ_BAABDR010000073.1"/>
</dbReference>
<dbReference type="InterPro" id="IPR050766">
    <property type="entry name" value="Bact_Lucif_Oxidored"/>
</dbReference>
<feature type="domain" description="Luciferase-like" evidence="2">
    <location>
        <begin position="18"/>
        <end position="295"/>
    </location>
</feature>
<comment type="similarity">
    <text evidence="1">To bacterial alkanal monooxygenase alpha and beta chains.</text>
</comment>
<evidence type="ECO:0000259" key="2">
    <source>
        <dbReference type="Pfam" id="PF00296"/>
    </source>
</evidence>
<accession>A0A061A9B4</accession>
<gene>
    <name evidence="4" type="ORF">J2Z30_000811</name>
    <name evidence="3" type="ORF">SIRAN8481</name>
</gene>
<protein>
    <submittedName>
        <fullName evidence="4">Luciferase family oxidoreductase group 1</fullName>
    </submittedName>
    <submittedName>
        <fullName evidence="3">Monooxygenase</fullName>
    </submittedName>
</protein>
<keyword evidence="3" id="KW-0560">Oxidoreductase</keyword>
<dbReference type="PANTHER" id="PTHR30137">
    <property type="entry name" value="LUCIFERASE-LIKE MONOOXYGENASE"/>
    <property type="match status" value="1"/>
</dbReference>
<dbReference type="PANTHER" id="PTHR30137:SF6">
    <property type="entry name" value="LUCIFERASE-LIKE MONOOXYGENASE"/>
    <property type="match status" value="1"/>
</dbReference>
<dbReference type="GO" id="GO:0004497">
    <property type="term" value="F:monooxygenase activity"/>
    <property type="evidence" value="ECO:0007669"/>
    <property type="project" value="UniProtKB-KW"/>
</dbReference>
<dbReference type="InterPro" id="IPR036661">
    <property type="entry name" value="Luciferase-like_sf"/>
</dbReference>
<dbReference type="EMBL" id="JAGGLR010000002">
    <property type="protein sequence ID" value="MBP2059813.1"/>
    <property type="molecule type" value="Genomic_DNA"/>
</dbReference>
<evidence type="ECO:0000256" key="1">
    <source>
        <dbReference type="ARBA" id="ARBA00007789"/>
    </source>
</evidence>
<evidence type="ECO:0000313" key="3">
    <source>
        <dbReference type="EMBL" id="CDR14854.1"/>
    </source>
</evidence>
<dbReference type="InterPro" id="IPR011251">
    <property type="entry name" value="Luciferase-like_dom"/>
</dbReference>
<keyword evidence="5" id="KW-1185">Reference proteome</keyword>
<reference evidence="3" key="1">
    <citation type="submission" date="2014-05" db="EMBL/GenBank/DDBJ databases">
        <authorList>
            <person name="Horn Fabian"/>
        </authorList>
    </citation>
    <scope>NUCLEOTIDE SEQUENCE</scope>
</reference>
<dbReference type="InterPro" id="IPR019949">
    <property type="entry name" value="CmoO-like"/>
</dbReference>
<dbReference type="GO" id="GO:0016705">
    <property type="term" value="F:oxidoreductase activity, acting on paired donors, with incorporation or reduction of molecular oxygen"/>
    <property type="evidence" value="ECO:0007669"/>
    <property type="project" value="InterPro"/>
</dbReference>
<organism evidence="3">
    <name type="scientific">Streptomyces iranensis</name>
    <dbReference type="NCBI Taxonomy" id="576784"/>
    <lineage>
        <taxon>Bacteria</taxon>
        <taxon>Bacillati</taxon>
        <taxon>Actinomycetota</taxon>
        <taxon>Actinomycetes</taxon>
        <taxon>Kitasatosporales</taxon>
        <taxon>Streptomycetaceae</taxon>
        <taxon>Streptomyces</taxon>
        <taxon>Streptomyces violaceusniger group</taxon>
    </lineage>
</organism>
<name>A0A061A9B4_9ACTN</name>
<dbReference type="NCBIfam" id="TIGR03558">
    <property type="entry name" value="oxido_grp_1"/>
    <property type="match status" value="1"/>
</dbReference>
<keyword evidence="3" id="KW-0503">Monooxygenase</keyword>
<dbReference type="Gene3D" id="3.20.20.30">
    <property type="entry name" value="Luciferase-like domain"/>
    <property type="match status" value="1"/>
</dbReference>
<proteinExistence type="predicted"/>
<dbReference type="Proteomes" id="UP000756710">
    <property type="component" value="Unassembled WGS sequence"/>
</dbReference>
<dbReference type="Pfam" id="PF00296">
    <property type="entry name" value="Bac_luciferase"/>
    <property type="match status" value="1"/>
</dbReference>
<dbReference type="GO" id="GO:0005829">
    <property type="term" value="C:cytosol"/>
    <property type="evidence" value="ECO:0007669"/>
    <property type="project" value="TreeGrafter"/>
</dbReference>
<sequence length="325" mass="34750">MIDVPLSALEVAMVQAGTRAVDTLRDTTAFAQRLDALGYRRLWYAEHHHSPAIGAFPPVVLTAHAAASTSAIRLGSGGVLAPNHAPIMLAEQFGTLAALHPDRIDLGIGRGPGTFDEATARALRRGAGPTTDDEYLDDVAATLRFLVEEVALGTLPEPWLLASSDAGAALAARLGLPMAFAHHIRPDNTLTALDHYRAHFSPSPWCESPRVLVCVETICAKTEDEAKWLAGPMNVVKAGLLKGHSEVPFPSPEEASEHPFTAEERAGVTAFGAHQAYGTPETVLRRLTEVAKATGAEELMLVTPVYAPDARLRSYELVKRHAATP</sequence>
<evidence type="ECO:0000313" key="4">
    <source>
        <dbReference type="EMBL" id="MBP2059813.1"/>
    </source>
</evidence>
<reference evidence="4 5" key="2">
    <citation type="submission" date="2021-03" db="EMBL/GenBank/DDBJ databases">
        <title>Genomic Encyclopedia of Type Strains, Phase IV (KMG-IV): sequencing the most valuable type-strain genomes for metagenomic binning, comparative biology and taxonomic classification.</title>
        <authorList>
            <person name="Goeker M."/>
        </authorList>
    </citation>
    <scope>NUCLEOTIDE SEQUENCE [LARGE SCALE GENOMIC DNA]</scope>
    <source>
        <strain evidence="4 5">DSM 41954</strain>
    </source>
</reference>
<dbReference type="SUPFAM" id="SSF51679">
    <property type="entry name" value="Bacterial luciferase-like"/>
    <property type="match status" value="1"/>
</dbReference>
<dbReference type="AlphaFoldDB" id="A0A061A9B4"/>
<evidence type="ECO:0000313" key="5">
    <source>
        <dbReference type="Proteomes" id="UP000756710"/>
    </source>
</evidence>
<dbReference type="HOGENOM" id="CLU_027853_9_0_11"/>